<feature type="region of interest" description="Disordered" evidence="1">
    <location>
        <begin position="82"/>
        <end position="101"/>
    </location>
</feature>
<dbReference type="Proteomes" id="UP000422108">
    <property type="component" value="Chromosome"/>
</dbReference>
<dbReference type="PANTHER" id="PTHR34322">
    <property type="entry name" value="TRANSPOSASE, Y1_TNP DOMAIN-CONTAINING"/>
    <property type="match status" value="1"/>
</dbReference>
<evidence type="ECO:0000313" key="2">
    <source>
        <dbReference type="EMBL" id="BBO88955.1"/>
    </source>
</evidence>
<proteinExistence type="predicted"/>
<dbReference type="RefSeq" id="WP_197743306.1">
    <property type="nucleotide sequence ID" value="NZ_AP021879.1"/>
</dbReference>
<gene>
    <name evidence="2" type="ORF">DSCOOX_21350</name>
</gene>
<evidence type="ECO:0000313" key="3">
    <source>
        <dbReference type="Proteomes" id="UP000422108"/>
    </source>
</evidence>
<protein>
    <submittedName>
        <fullName evidence="2">Uncharacterized protein</fullName>
    </submittedName>
</protein>
<dbReference type="GO" id="GO:0003677">
    <property type="term" value="F:DNA binding"/>
    <property type="evidence" value="ECO:0007669"/>
    <property type="project" value="InterPro"/>
</dbReference>
<reference evidence="2 3" key="1">
    <citation type="submission" date="2019-11" db="EMBL/GenBank/DDBJ databases">
        <title>Comparative genomics of hydrocarbon-degrading Desulfosarcina strains.</title>
        <authorList>
            <person name="Watanabe M."/>
            <person name="Kojima H."/>
            <person name="Fukui M."/>
        </authorList>
    </citation>
    <scope>NUCLEOTIDE SEQUENCE [LARGE SCALE GENOMIC DNA]</scope>
    <source>
        <strain evidence="3">oXyS1</strain>
    </source>
</reference>
<dbReference type="SUPFAM" id="SSF143422">
    <property type="entry name" value="Transposase IS200-like"/>
    <property type="match status" value="1"/>
</dbReference>
<dbReference type="AlphaFoldDB" id="A0A5K8A8U7"/>
<sequence length="101" mass="11792">MTGSETLCYAWALIPNPYLLLRTGNLSIATVMRRLLTGYAVSFNHRHRRHGRLFQNRYKSILCQEDPYLLEEEWEWMGPPLESEWESGNRPSAALLPVERS</sequence>
<accession>A0A5K8A8U7</accession>
<keyword evidence="3" id="KW-1185">Reference proteome</keyword>
<evidence type="ECO:0000256" key="1">
    <source>
        <dbReference type="SAM" id="MobiDB-lite"/>
    </source>
</evidence>
<organism evidence="2 3">
    <name type="scientific">Desulfosarcina ovata subsp. ovata</name>
    <dbReference type="NCBI Taxonomy" id="2752305"/>
    <lineage>
        <taxon>Bacteria</taxon>
        <taxon>Pseudomonadati</taxon>
        <taxon>Thermodesulfobacteriota</taxon>
        <taxon>Desulfobacteria</taxon>
        <taxon>Desulfobacterales</taxon>
        <taxon>Desulfosarcinaceae</taxon>
        <taxon>Desulfosarcina</taxon>
    </lineage>
</organism>
<dbReference type="PANTHER" id="PTHR34322:SF2">
    <property type="entry name" value="TRANSPOSASE IS200-LIKE DOMAIN-CONTAINING PROTEIN"/>
    <property type="match status" value="1"/>
</dbReference>
<dbReference type="GO" id="GO:0006313">
    <property type="term" value="P:DNA transposition"/>
    <property type="evidence" value="ECO:0007669"/>
    <property type="project" value="InterPro"/>
</dbReference>
<name>A0A5K8A8U7_9BACT</name>
<dbReference type="GO" id="GO:0004803">
    <property type="term" value="F:transposase activity"/>
    <property type="evidence" value="ECO:0007669"/>
    <property type="project" value="InterPro"/>
</dbReference>
<dbReference type="EMBL" id="AP021879">
    <property type="protein sequence ID" value="BBO88955.1"/>
    <property type="molecule type" value="Genomic_DNA"/>
</dbReference>
<dbReference type="InterPro" id="IPR036515">
    <property type="entry name" value="Transposase_17_sf"/>
</dbReference>